<evidence type="ECO:0000313" key="2">
    <source>
        <dbReference type="Proteomes" id="UP001433508"/>
    </source>
</evidence>
<accession>A0ACC3ST86</accession>
<keyword evidence="2" id="KW-1185">Reference proteome</keyword>
<gene>
    <name evidence="1" type="ORF">V1525DRAFT_30953</name>
</gene>
<name>A0ACC3ST86_LIPKO</name>
<comment type="caution">
    <text evidence="1">The sequence shown here is derived from an EMBL/GenBank/DDBJ whole genome shotgun (WGS) entry which is preliminary data.</text>
</comment>
<proteinExistence type="predicted"/>
<protein>
    <submittedName>
        <fullName evidence="1">General substrate transporter</fullName>
    </submittedName>
</protein>
<organism evidence="1 2">
    <name type="scientific">Lipomyces kononenkoae</name>
    <name type="common">Yeast</name>
    <dbReference type="NCBI Taxonomy" id="34357"/>
    <lineage>
        <taxon>Eukaryota</taxon>
        <taxon>Fungi</taxon>
        <taxon>Dikarya</taxon>
        <taxon>Ascomycota</taxon>
        <taxon>Saccharomycotina</taxon>
        <taxon>Lipomycetes</taxon>
        <taxon>Lipomycetales</taxon>
        <taxon>Lipomycetaceae</taxon>
        <taxon>Lipomyces</taxon>
    </lineage>
</organism>
<sequence length="493" mass="54396">MVKLKGNALLIAVTAVTALGFMQIGFDNGLMGGLVNQRAFNDTFNSPSPTMLGFIVSIMEIGAFIGSICNAIVGESLGRKKSIAVGVVVMIIGSLLQATAYHRAHLVVGRIVTGFGLGIVNSTTPVMQAEFSPKATRGLYVCMQLTTLNFGIVLVYWIDYAFSFHVNSYAWRVPISLQCVFLIPMLILLIIVDETPRWLAAHDHHNEALEVLRRLNNGKISDSDVVAIYEDILQTVSIEKALGAGSWKDLLKNDEIQSQRRFFIACGIQMFQQLGGINAIIYYSGTIFQKSVGFSAHMSSLMSGFLQTWFFVASFIPWLLIDRVGRRPLLLSMISLMAVVMAVQSALVRQIEMDTSIAHVSGIAAAVMLFVFEGAFTIGFQATVWVYPSEILPLRLRQRGSSISTAANWICNYIIVQITVPAVTNIGWRTYIIFAILNGLWIPVIYFYFPETKGLQLEDVDRLFASQEEQVADEPFHSKANPVEIEMAGPALA</sequence>
<reference evidence="2" key="1">
    <citation type="journal article" date="2024" name="Front. Bioeng. Biotechnol.">
        <title>Genome-scale model development and genomic sequencing of the oleaginous clade Lipomyces.</title>
        <authorList>
            <person name="Czajka J.J."/>
            <person name="Han Y."/>
            <person name="Kim J."/>
            <person name="Mondo S.J."/>
            <person name="Hofstad B.A."/>
            <person name="Robles A."/>
            <person name="Haridas S."/>
            <person name="Riley R."/>
            <person name="LaButti K."/>
            <person name="Pangilinan J."/>
            <person name="Andreopoulos W."/>
            <person name="Lipzen A."/>
            <person name="Yan J."/>
            <person name="Wang M."/>
            <person name="Ng V."/>
            <person name="Grigoriev I.V."/>
            <person name="Spatafora J.W."/>
            <person name="Magnuson J.K."/>
            <person name="Baker S.E."/>
            <person name="Pomraning K.R."/>
        </authorList>
    </citation>
    <scope>NUCLEOTIDE SEQUENCE [LARGE SCALE GENOMIC DNA]</scope>
    <source>
        <strain evidence="2">CBS 7786</strain>
    </source>
</reference>
<evidence type="ECO:0000313" key="1">
    <source>
        <dbReference type="EMBL" id="KAK9234827.1"/>
    </source>
</evidence>
<dbReference type="Proteomes" id="UP001433508">
    <property type="component" value="Unassembled WGS sequence"/>
</dbReference>
<dbReference type="EMBL" id="MU971446">
    <property type="protein sequence ID" value="KAK9234827.1"/>
    <property type="molecule type" value="Genomic_DNA"/>
</dbReference>